<dbReference type="HOGENOM" id="CLU_144767_1_0_6"/>
<sequence>MSSNTLKEKFEKELSIGIQLFDNKAFNSAFHHFERAHILGQPHYWRHVKSHYWMLRVGLKIRSFREITGQIVRIIGSAGSLVGKYPTGNTGGANVSPFKTMPIPDDLKPYLE</sequence>
<evidence type="ECO:0008006" key="3">
    <source>
        <dbReference type="Google" id="ProtNLM"/>
    </source>
</evidence>
<evidence type="ECO:0000313" key="1">
    <source>
        <dbReference type="EMBL" id="AKE53121.1"/>
    </source>
</evidence>
<protein>
    <recommendedName>
        <fullName evidence="3">DUF3703 domain-containing protein</fullName>
    </recommendedName>
</protein>
<dbReference type="STRING" id="914150.TQ33_2196"/>
<organism evidence="1 2">
    <name type="scientific">Kangiella geojedonensis</name>
    <dbReference type="NCBI Taxonomy" id="914150"/>
    <lineage>
        <taxon>Bacteria</taxon>
        <taxon>Pseudomonadati</taxon>
        <taxon>Pseudomonadota</taxon>
        <taxon>Gammaproteobacteria</taxon>
        <taxon>Kangiellales</taxon>
        <taxon>Kangiellaceae</taxon>
        <taxon>Kangiella</taxon>
    </lineage>
</organism>
<dbReference type="Proteomes" id="UP000034071">
    <property type="component" value="Chromosome"/>
</dbReference>
<reference evidence="1 2" key="1">
    <citation type="submission" date="2015-02" db="EMBL/GenBank/DDBJ databases">
        <title>Complete genome sequence of Kangiella geojedonensis strain YCS-5T.</title>
        <authorList>
            <person name="Kim K.M."/>
        </authorList>
    </citation>
    <scope>NUCLEOTIDE SEQUENCE [LARGE SCALE GENOMIC DNA]</scope>
    <source>
        <strain evidence="1 2">YCS-5</strain>
    </source>
</reference>
<dbReference type="InterPro" id="IPR022172">
    <property type="entry name" value="DUF3703"/>
</dbReference>
<dbReference type="PATRIC" id="fig|914150.5.peg.2225"/>
<dbReference type="KEGG" id="kge:TQ33_2196"/>
<evidence type="ECO:0000313" key="2">
    <source>
        <dbReference type="Proteomes" id="UP000034071"/>
    </source>
</evidence>
<dbReference type="Pfam" id="PF12487">
    <property type="entry name" value="DUF3703"/>
    <property type="match status" value="1"/>
</dbReference>
<proteinExistence type="predicted"/>
<dbReference type="AlphaFoldDB" id="A0A0F6RDN8"/>
<name>A0A0F6RDN8_9GAMM</name>
<dbReference type="EMBL" id="CP010975">
    <property type="protein sequence ID" value="AKE53121.1"/>
    <property type="molecule type" value="Genomic_DNA"/>
</dbReference>
<accession>A0A0F6RDN8</accession>
<dbReference type="OrthoDB" id="9799416at2"/>
<gene>
    <name evidence="1" type="ORF">TQ33_2196</name>
</gene>
<dbReference type="RefSeq" id="WP_046562487.1">
    <property type="nucleotide sequence ID" value="NZ_CP010975.1"/>
</dbReference>
<keyword evidence="2" id="KW-1185">Reference proteome</keyword>